<keyword evidence="3" id="KW-1185">Reference proteome</keyword>
<evidence type="ECO:0000256" key="1">
    <source>
        <dbReference type="SAM" id="SignalP"/>
    </source>
</evidence>
<feature type="signal peptide" evidence="1">
    <location>
        <begin position="1"/>
        <end position="17"/>
    </location>
</feature>
<reference evidence="2" key="1">
    <citation type="submission" date="2025-08" db="UniProtKB">
        <authorList>
            <consortium name="Ensembl"/>
        </authorList>
    </citation>
    <scope>IDENTIFICATION</scope>
</reference>
<reference evidence="2" key="2">
    <citation type="submission" date="2025-09" db="UniProtKB">
        <authorList>
            <consortium name="Ensembl"/>
        </authorList>
    </citation>
    <scope>IDENTIFICATION</scope>
</reference>
<accession>A0A8D0BIL6</accession>
<organism evidence="2 3">
    <name type="scientific">Salvator merianae</name>
    <name type="common">Argentine black and white tegu</name>
    <name type="synonym">Tupinambis merianae</name>
    <dbReference type="NCBI Taxonomy" id="96440"/>
    <lineage>
        <taxon>Eukaryota</taxon>
        <taxon>Metazoa</taxon>
        <taxon>Chordata</taxon>
        <taxon>Craniata</taxon>
        <taxon>Vertebrata</taxon>
        <taxon>Euteleostomi</taxon>
        <taxon>Lepidosauria</taxon>
        <taxon>Squamata</taxon>
        <taxon>Bifurcata</taxon>
        <taxon>Unidentata</taxon>
        <taxon>Episquamata</taxon>
        <taxon>Laterata</taxon>
        <taxon>Teiioidea</taxon>
        <taxon>Teiidae</taxon>
        <taxon>Salvator</taxon>
    </lineage>
</organism>
<dbReference type="Ensembl" id="ENSSMRT00000013376.1">
    <property type="protein sequence ID" value="ENSSMRP00000011478.1"/>
    <property type="gene ID" value="ENSSMRG00000009025.1"/>
</dbReference>
<sequence>SKWFLDLCILHWGYLEGFSLRCHKCSTYKEGEGCISGRGVCTPPPGKPCKLIRTFLGTGKCQLDGSLADIWVLARGTNRHR</sequence>
<evidence type="ECO:0000313" key="2">
    <source>
        <dbReference type="Ensembl" id="ENSSMRP00000011478.1"/>
    </source>
</evidence>
<evidence type="ECO:0000313" key="3">
    <source>
        <dbReference type="Proteomes" id="UP000694421"/>
    </source>
</evidence>
<proteinExistence type="predicted"/>
<dbReference type="AlphaFoldDB" id="A0A8D0BIL6"/>
<evidence type="ECO:0008006" key="4">
    <source>
        <dbReference type="Google" id="ProtNLM"/>
    </source>
</evidence>
<keyword evidence="1" id="KW-0732">Signal</keyword>
<protein>
    <recommendedName>
        <fullName evidence="4">Secreted protein</fullName>
    </recommendedName>
</protein>
<dbReference type="Proteomes" id="UP000694421">
    <property type="component" value="Unplaced"/>
</dbReference>
<feature type="chain" id="PRO_5034374946" description="Secreted protein" evidence="1">
    <location>
        <begin position="18"/>
        <end position="81"/>
    </location>
</feature>
<name>A0A8D0BIL6_SALMN</name>